<evidence type="ECO:0000313" key="3">
    <source>
        <dbReference type="EMBL" id="MCD5309318.1"/>
    </source>
</evidence>
<reference evidence="3" key="1">
    <citation type="submission" date="2021-11" db="EMBL/GenBank/DDBJ databases">
        <title>Streptomyces corallinus and Kineosporia corallina sp. nov., two new coral-derived marine actinobacteria.</title>
        <authorList>
            <person name="Buangrab K."/>
            <person name="Sutthacheep M."/>
            <person name="Yeemin T."/>
            <person name="Harunari E."/>
            <person name="Igarashi Y."/>
            <person name="Sripreechasak P."/>
            <person name="Kanchanasin P."/>
            <person name="Tanasupawat S."/>
            <person name="Phongsopitanun W."/>
        </authorList>
    </citation>
    <scope>NUCLEOTIDE SEQUENCE</scope>
    <source>
        <strain evidence="3">JCM 31032</strain>
    </source>
</reference>
<organism evidence="3 4">
    <name type="scientific">Kineosporia babensis</name>
    <dbReference type="NCBI Taxonomy" id="499548"/>
    <lineage>
        <taxon>Bacteria</taxon>
        <taxon>Bacillati</taxon>
        <taxon>Actinomycetota</taxon>
        <taxon>Actinomycetes</taxon>
        <taxon>Kineosporiales</taxon>
        <taxon>Kineosporiaceae</taxon>
        <taxon>Kineosporia</taxon>
    </lineage>
</organism>
<dbReference type="EMBL" id="JAJOMB010000001">
    <property type="protein sequence ID" value="MCD5309318.1"/>
    <property type="molecule type" value="Genomic_DNA"/>
</dbReference>
<feature type="transmembrane region" description="Helical" evidence="2">
    <location>
        <begin position="224"/>
        <end position="245"/>
    </location>
</feature>
<keyword evidence="2" id="KW-0472">Membrane</keyword>
<evidence type="ECO:0000256" key="2">
    <source>
        <dbReference type="SAM" id="Phobius"/>
    </source>
</evidence>
<feature type="transmembrane region" description="Helical" evidence="2">
    <location>
        <begin position="147"/>
        <end position="173"/>
    </location>
</feature>
<evidence type="ECO:0000256" key="1">
    <source>
        <dbReference type="SAM" id="MobiDB-lite"/>
    </source>
</evidence>
<feature type="transmembrane region" description="Helical" evidence="2">
    <location>
        <begin position="276"/>
        <end position="294"/>
    </location>
</feature>
<dbReference type="Proteomes" id="UP001138997">
    <property type="component" value="Unassembled WGS sequence"/>
</dbReference>
<gene>
    <name evidence="3" type="ORF">LR394_00285</name>
</gene>
<proteinExistence type="predicted"/>
<accession>A0A9X1NA93</accession>
<keyword evidence="2" id="KW-0812">Transmembrane</keyword>
<comment type="caution">
    <text evidence="3">The sequence shown here is derived from an EMBL/GenBank/DDBJ whole genome shotgun (WGS) entry which is preliminary data.</text>
</comment>
<name>A0A9X1NA93_9ACTN</name>
<evidence type="ECO:0000313" key="4">
    <source>
        <dbReference type="Proteomes" id="UP001138997"/>
    </source>
</evidence>
<sequence length="301" mass="32208">MPATGHSEGLEGIPAFTGESGPDGSAPGYRARRTLRLGVEARRQLTRRRTQISLGFLALLPFILVAAFSFGEPGRGNPQTALVDLATSGAANFTVFTLFVSSGFLLVVVVALFAGDTVASEASWSSLRYLLAVPVPRSVLLRRKLGVALGYCLFAMALLPLMSYLVGGAFYGWAPLRTPLGGSISGWELAFRLAVAVGYISISLLFVAALAFLVGVYTDAPLGAVGSAVMLVIVCNILDTITALGDWRRFLPTHYSLAWTDVLGAELVWDSMVRGALWSIGYSVVLLAWAWWHFEGKDVTS</sequence>
<keyword evidence="2" id="KW-1133">Transmembrane helix</keyword>
<dbReference type="PANTHER" id="PTHR37305:SF1">
    <property type="entry name" value="MEMBRANE PROTEIN"/>
    <property type="match status" value="1"/>
</dbReference>
<feature type="region of interest" description="Disordered" evidence="1">
    <location>
        <begin position="1"/>
        <end position="28"/>
    </location>
</feature>
<protein>
    <submittedName>
        <fullName evidence="3">ABC transporter permease</fullName>
    </submittedName>
</protein>
<dbReference type="RefSeq" id="WP_231438248.1">
    <property type="nucleotide sequence ID" value="NZ_JAJOMB010000001.1"/>
</dbReference>
<dbReference type="Pfam" id="PF12730">
    <property type="entry name" value="ABC2_membrane_4"/>
    <property type="match status" value="1"/>
</dbReference>
<dbReference type="AlphaFoldDB" id="A0A9X1NA93"/>
<feature type="transmembrane region" description="Helical" evidence="2">
    <location>
        <begin position="52"/>
        <end position="70"/>
    </location>
</feature>
<keyword evidence="4" id="KW-1185">Reference proteome</keyword>
<feature type="transmembrane region" description="Helical" evidence="2">
    <location>
        <begin position="90"/>
        <end position="114"/>
    </location>
</feature>
<dbReference type="PANTHER" id="PTHR37305">
    <property type="entry name" value="INTEGRAL MEMBRANE PROTEIN-RELATED"/>
    <property type="match status" value="1"/>
</dbReference>
<feature type="transmembrane region" description="Helical" evidence="2">
    <location>
        <begin position="193"/>
        <end position="217"/>
    </location>
</feature>